<sequence length="339" mass="36603">MALQRRHRILEALAALFALVAVLGCAARLLPMSLQTLPWVPVIVAATPWFTVVALLAAILSLITHRWFTLLVAAGCIALEVSWQMPYFVNGPSLGTDTLQAMSRPRADTTDNVARVMTANVYKGQADAGQIVDLVRDQHVEVLALQETTDDFVAKLEEAGLSMLLPYSVVASSDGVYGNGLWSATPLDSPQDAEFNSSASFMPAGTVAFDQGRLFERFVSVHTTSPNPATWKQWSTSVDELRTLTGKGGYVLMGDFNATTDHAVFRHMLGADYQDATVASGHGMVFTWPMDRKMVPAGVCLDHIVVGKDVTVGQVEAKTIAGSDHRALLATLQFPKVGE</sequence>
<dbReference type="GO" id="GO:0004519">
    <property type="term" value="F:endonuclease activity"/>
    <property type="evidence" value="ECO:0007669"/>
    <property type="project" value="UniProtKB-KW"/>
</dbReference>
<dbReference type="STRING" id="1688.BCUN_1496"/>
<feature type="domain" description="Endonuclease/exonuclease/phosphatase" evidence="2">
    <location>
        <begin position="117"/>
        <end position="325"/>
    </location>
</feature>
<dbReference type="Proteomes" id="UP000029067">
    <property type="component" value="Unassembled WGS sequence"/>
</dbReference>
<dbReference type="Gene3D" id="3.60.10.10">
    <property type="entry name" value="Endonuclease/exonuclease/phosphatase"/>
    <property type="match status" value="1"/>
</dbReference>
<feature type="transmembrane region" description="Helical" evidence="1">
    <location>
        <begin position="67"/>
        <end position="89"/>
    </location>
</feature>
<accession>A0A087AYN4</accession>
<keyword evidence="3" id="KW-0540">Nuclease</keyword>
<dbReference type="GO" id="GO:0004527">
    <property type="term" value="F:exonuclease activity"/>
    <property type="evidence" value="ECO:0007669"/>
    <property type="project" value="UniProtKB-KW"/>
</dbReference>
<reference evidence="3 4" key="1">
    <citation type="submission" date="2014-03" db="EMBL/GenBank/DDBJ databases">
        <title>Genomics of Bifidobacteria.</title>
        <authorList>
            <person name="Ventura M."/>
            <person name="Milani C."/>
            <person name="Lugli G.A."/>
        </authorList>
    </citation>
    <scope>NUCLEOTIDE SEQUENCE [LARGE SCALE GENOMIC DNA]</scope>
    <source>
        <strain evidence="3 4">LMG 10738</strain>
    </source>
</reference>
<feature type="transmembrane region" description="Helical" evidence="1">
    <location>
        <begin position="37"/>
        <end position="60"/>
    </location>
</feature>
<dbReference type="OrthoDB" id="2340043at2"/>
<dbReference type="InterPro" id="IPR036691">
    <property type="entry name" value="Endo/exonu/phosph_ase_sf"/>
</dbReference>
<evidence type="ECO:0000313" key="3">
    <source>
        <dbReference type="EMBL" id="KFI63884.1"/>
    </source>
</evidence>
<evidence type="ECO:0000259" key="2">
    <source>
        <dbReference type="Pfam" id="PF03372"/>
    </source>
</evidence>
<dbReference type="InterPro" id="IPR005135">
    <property type="entry name" value="Endo/exonuclease/phosphatase"/>
</dbReference>
<keyword evidence="3" id="KW-0378">Hydrolase</keyword>
<protein>
    <submittedName>
        <fullName evidence="3">Endonuclease/exonuclease/phosphatase</fullName>
    </submittedName>
</protein>
<organism evidence="3 4">
    <name type="scientific">Bifidobacterium cuniculi</name>
    <dbReference type="NCBI Taxonomy" id="1688"/>
    <lineage>
        <taxon>Bacteria</taxon>
        <taxon>Bacillati</taxon>
        <taxon>Actinomycetota</taxon>
        <taxon>Actinomycetes</taxon>
        <taxon>Bifidobacteriales</taxon>
        <taxon>Bifidobacteriaceae</taxon>
        <taxon>Bifidobacterium</taxon>
    </lineage>
</organism>
<keyword evidence="1" id="KW-1133">Transmembrane helix</keyword>
<proteinExistence type="predicted"/>
<dbReference type="EMBL" id="JGYV01000006">
    <property type="protein sequence ID" value="KFI63884.1"/>
    <property type="molecule type" value="Genomic_DNA"/>
</dbReference>
<comment type="caution">
    <text evidence="3">The sequence shown here is derived from an EMBL/GenBank/DDBJ whole genome shotgun (WGS) entry which is preliminary data.</text>
</comment>
<keyword evidence="3" id="KW-0269">Exonuclease</keyword>
<name>A0A087AYN4_9BIFI</name>
<dbReference type="SUPFAM" id="SSF56219">
    <property type="entry name" value="DNase I-like"/>
    <property type="match status" value="1"/>
</dbReference>
<keyword evidence="1" id="KW-0812">Transmembrane</keyword>
<keyword evidence="3" id="KW-0255">Endonuclease</keyword>
<evidence type="ECO:0000313" key="4">
    <source>
        <dbReference type="Proteomes" id="UP000029067"/>
    </source>
</evidence>
<keyword evidence="1" id="KW-0472">Membrane</keyword>
<dbReference type="AlphaFoldDB" id="A0A087AYN4"/>
<dbReference type="RefSeq" id="WP_033517307.1">
    <property type="nucleotide sequence ID" value="NZ_JGYV01000006.1"/>
</dbReference>
<dbReference type="PROSITE" id="PS51257">
    <property type="entry name" value="PROKAR_LIPOPROTEIN"/>
    <property type="match status" value="1"/>
</dbReference>
<evidence type="ECO:0000256" key="1">
    <source>
        <dbReference type="SAM" id="Phobius"/>
    </source>
</evidence>
<dbReference type="eggNOG" id="COG3568">
    <property type="taxonomic scope" value="Bacteria"/>
</dbReference>
<keyword evidence="4" id="KW-1185">Reference proteome</keyword>
<gene>
    <name evidence="3" type="ORF">BCUN_1496</name>
</gene>
<dbReference type="Pfam" id="PF03372">
    <property type="entry name" value="Exo_endo_phos"/>
    <property type="match status" value="1"/>
</dbReference>